<protein>
    <submittedName>
        <fullName evidence="1">Uncharacterized protein</fullName>
    </submittedName>
</protein>
<dbReference type="OrthoDB" id="9871891at2"/>
<reference evidence="1 2" key="1">
    <citation type="submission" date="2019-10" db="EMBL/GenBank/DDBJ databases">
        <title>New species of Slilvanegrellaceae.</title>
        <authorList>
            <person name="Pitt A."/>
            <person name="Hahn M.W."/>
        </authorList>
    </citation>
    <scope>NUCLEOTIDE SEQUENCE [LARGE SCALE GENOMIC DNA]</scope>
    <source>
        <strain evidence="1 2">SP-Ram-0.45-NSY-1</strain>
    </source>
</reference>
<evidence type="ECO:0000313" key="1">
    <source>
        <dbReference type="EMBL" id="KAB8037035.1"/>
    </source>
</evidence>
<dbReference type="RefSeq" id="WP_153421452.1">
    <property type="nucleotide sequence ID" value="NZ_WFLM01000005.1"/>
</dbReference>
<dbReference type="AlphaFoldDB" id="A0A6N6VTB6"/>
<keyword evidence="2" id="KW-1185">Reference proteome</keyword>
<dbReference type="EMBL" id="WFLM01000005">
    <property type="protein sequence ID" value="KAB8037035.1"/>
    <property type="molecule type" value="Genomic_DNA"/>
</dbReference>
<gene>
    <name evidence="1" type="ORF">GCL60_14480</name>
</gene>
<comment type="caution">
    <text evidence="1">The sequence shown here is derived from an EMBL/GenBank/DDBJ whole genome shotgun (WGS) entry which is preliminary data.</text>
</comment>
<proteinExistence type="predicted"/>
<name>A0A6N6VTB6_9BACT</name>
<dbReference type="Proteomes" id="UP000437748">
    <property type="component" value="Unassembled WGS sequence"/>
</dbReference>
<evidence type="ECO:0000313" key="2">
    <source>
        <dbReference type="Proteomes" id="UP000437748"/>
    </source>
</evidence>
<accession>A0A6N6VTB6</accession>
<sequence>MPKKFKPKNNVHLSRGMETNRLEETVQRALNFAQNCFENEGFDSASAYQEANKVIFAFANDFINGSTVAQWLASGGDERRAYDAIKDYLVEAKKVVVVQKEVKTITARVFKGGG</sequence>
<organism evidence="1 2">
    <name type="scientific">Silvanigrella paludirubra</name>
    <dbReference type="NCBI Taxonomy" id="2499159"/>
    <lineage>
        <taxon>Bacteria</taxon>
        <taxon>Pseudomonadati</taxon>
        <taxon>Bdellovibrionota</taxon>
        <taxon>Oligoflexia</taxon>
        <taxon>Silvanigrellales</taxon>
        <taxon>Silvanigrellaceae</taxon>
        <taxon>Silvanigrella</taxon>
    </lineage>
</organism>